<gene>
    <name evidence="1" type="ORF">KP79_PYT07850</name>
</gene>
<evidence type="ECO:0000313" key="1">
    <source>
        <dbReference type="EMBL" id="OWF45523.1"/>
    </source>
</evidence>
<evidence type="ECO:0000313" key="2">
    <source>
        <dbReference type="Proteomes" id="UP000242188"/>
    </source>
</evidence>
<keyword evidence="2" id="KW-1185">Reference proteome</keyword>
<dbReference type="EMBL" id="NEDP02004476">
    <property type="protein sequence ID" value="OWF45523.1"/>
    <property type="molecule type" value="Genomic_DNA"/>
</dbReference>
<dbReference type="Proteomes" id="UP000242188">
    <property type="component" value="Unassembled WGS sequence"/>
</dbReference>
<sequence>MCRTTQECAADELCLETQRLDDSLQIYYTATCAERKLCETLYGYPAPQGPVIGRKRAYGLHGKCCDSDYCNSDDTESSTVVPHLTHPPGQISTVTSVIDNTLNGLNGTCSPLNVDNGACVLLELSDPLLCQRRCVADTICPETCGTCLTCYDCNAVSSPDACPTIKTCKAHEKCITVESLDNNFNIIYKLGCVTEQVCDTFFGWASNTYVDTRQVAEDYNRDRHTYERSSSLAKCSLRIHSTYRAFKFSCGANRSHPMKSRLT</sequence>
<dbReference type="OrthoDB" id="6068687at2759"/>
<name>A0A210Q9V6_MIZYE</name>
<organism evidence="1 2">
    <name type="scientific">Mizuhopecten yessoensis</name>
    <name type="common">Japanese scallop</name>
    <name type="synonym">Patinopecten yessoensis</name>
    <dbReference type="NCBI Taxonomy" id="6573"/>
    <lineage>
        <taxon>Eukaryota</taxon>
        <taxon>Metazoa</taxon>
        <taxon>Spiralia</taxon>
        <taxon>Lophotrochozoa</taxon>
        <taxon>Mollusca</taxon>
        <taxon>Bivalvia</taxon>
        <taxon>Autobranchia</taxon>
        <taxon>Pteriomorphia</taxon>
        <taxon>Pectinida</taxon>
        <taxon>Pectinoidea</taxon>
        <taxon>Pectinidae</taxon>
        <taxon>Mizuhopecten</taxon>
    </lineage>
</organism>
<protein>
    <recommendedName>
        <fullName evidence="3">UPAR/Ly6 domain-containing protein</fullName>
    </recommendedName>
</protein>
<dbReference type="InterPro" id="IPR045860">
    <property type="entry name" value="Snake_toxin-like_sf"/>
</dbReference>
<dbReference type="AlphaFoldDB" id="A0A210Q9V6"/>
<evidence type="ECO:0008006" key="3">
    <source>
        <dbReference type="Google" id="ProtNLM"/>
    </source>
</evidence>
<reference evidence="1 2" key="1">
    <citation type="journal article" date="2017" name="Nat. Ecol. Evol.">
        <title>Scallop genome provides insights into evolution of bilaterian karyotype and development.</title>
        <authorList>
            <person name="Wang S."/>
            <person name="Zhang J."/>
            <person name="Jiao W."/>
            <person name="Li J."/>
            <person name="Xun X."/>
            <person name="Sun Y."/>
            <person name="Guo X."/>
            <person name="Huan P."/>
            <person name="Dong B."/>
            <person name="Zhang L."/>
            <person name="Hu X."/>
            <person name="Sun X."/>
            <person name="Wang J."/>
            <person name="Zhao C."/>
            <person name="Wang Y."/>
            <person name="Wang D."/>
            <person name="Huang X."/>
            <person name="Wang R."/>
            <person name="Lv J."/>
            <person name="Li Y."/>
            <person name="Zhang Z."/>
            <person name="Liu B."/>
            <person name="Lu W."/>
            <person name="Hui Y."/>
            <person name="Liang J."/>
            <person name="Zhou Z."/>
            <person name="Hou R."/>
            <person name="Li X."/>
            <person name="Liu Y."/>
            <person name="Li H."/>
            <person name="Ning X."/>
            <person name="Lin Y."/>
            <person name="Zhao L."/>
            <person name="Xing Q."/>
            <person name="Dou J."/>
            <person name="Li Y."/>
            <person name="Mao J."/>
            <person name="Guo H."/>
            <person name="Dou H."/>
            <person name="Li T."/>
            <person name="Mu C."/>
            <person name="Jiang W."/>
            <person name="Fu Q."/>
            <person name="Fu X."/>
            <person name="Miao Y."/>
            <person name="Liu J."/>
            <person name="Yu Q."/>
            <person name="Li R."/>
            <person name="Liao H."/>
            <person name="Li X."/>
            <person name="Kong Y."/>
            <person name="Jiang Z."/>
            <person name="Chourrout D."/>
            <person name="Li R."/>
            <person name="Bao Z."/>
        </authorList>
    </citation>
    <scope>NUCLEOTIDE SEQUENCE [LARGE SCALE GENOMIC DNA]</scope>
    <source>
        <strain evidence="1 2">PY_sf001</strain>
    </source>
</reference>
<dbReference type="SUPFAM" id="SSF57302">
    <property type="entry name" value="Snake toxin-like"/>
    <property type="match status" value="2"/>
</dbReference>
<comment type="caution">
    <text evidence="1">The sequence shown here is derived from an EMBL/GenBank/DDBJ whole genome shotgun (WGS) entry which is preliminary data.</text>
</comment>
<proteinExistence type="predicted"/>
<accession>A0A210Q9V6</accession>